<sequence>MSDTLPEYLKYFGEIKFAEEKSMSASDFERSLNKHFSIKTEKIPRGRYKFAEINNPSTDDFEESFNNYFE</sequence>
<accession>X1FDK0</accession>
<protein>
    <submittedName>
        <fullName evidence="1">Uncharacterized protein</fullName>
    </submittedName>
</protein>
<dbReference type="AlphaFoldDB" id="X1FDK0"/>
<organism evidence="1">
    <name type="scientific">marine sediment metagenome</name>
    <dbReference type="NCBI Taxonomy" id="412755"/>
    <lineage>
        <taxon>unclassified sequences</taxon>
        <taxon>metagenomes</taxon>
        <taxon>ecological metagenomes</taxon>
    </lineage>
</organism>
<proteinExistence type="predicted"/>
<reference evidence="1" key="1">
    <citation type="journal article" date="2014" name="Front. Microbiol.">
        <title>High frequency of phylogenetically diverse reductive dehalogenase-homologous genes in deep subseafloor sedimentary metagenomes.</title>
        <authorList>
            <person name="Kawai M."/>
            <person name="Futagami T."/>
            <person name="Toyoda A."/>
            <person name="Takaki Y."/>
            <person name="Nishi S."/>
            <person name="Hori S."/>
            <person name="Arai W."/>
            <person name="Tsubouchi T."/>
            <person name="Morono Y."/>
            <person name="Uchiyama I."/>
            <person name="Ito T."/>
            <person name="Fujiyama A."/>
            <person name="Inagaki F."/>
            <person name="Takami H."/>
        </authorList>
    </citation>
    <scope>NUCLEOTIDE SEQUENCE</scope>
    <source>
        <strain evidence="1">Expedition CK06-06</strain>
    </source>
</reference>
<comment type="caution">
    <text evidence="1">The sequence shown here is derived from an EMBL/GenBank/DDBJ whole genome shotgun (WGS) entry which is preliminary data.</text>
</comment>
<dbReference type="EMBL" id="BARU01011316">
    <property type="protein sequence ID" value="GAH43726.1"/>
    <property type="molecule type" value="Genomic_DNA"/>
</dbReference>
<name>X1FDK0_9ZZZZ</name>
<evidence type="ECO:0000313" key="1">
    <source>
        <dbReference type="EMBL" id="GAH43726.1"/>
    </source>
</evidence>
<gene>
    <name evidence="1" type="ORF">S03H2_21293</name>
</gene>